<dbReference type="Proteomes" id="UP001501600">
    <property type="component" value="Unassembled WGS sequence"/>
</dbReference>
<dbReference type="InterPro" id="IPR007410">
    <property type="entry name" value="LpqE-like"/>
</dbReference>
<organism evidence="2 3">
    <name type="scientific">Ferrimonas gelatinilytica</name>
    <dbReference type="NCBI Taxonomy" id="1255257"/>
    <lineage>
        <taxon>Bacteria</taxon>
        <taxon>Pseudomonadati</taxon>
        <taxon>Pseudomonadota</taxon>
        <taxon>Gammaproteobacteria</taxon>
        <taxon>Alteromonadales</taxon>
        <taxon>Ferrimonadaceae</taxon>
        <taxon>Ferrimonas</taxon>
    </lineage>
</organism>
<comment type="caution">
    <text evidence="2">The sequence shown here is derived from an EMBL/GenBank/DDBJ whole genome shotgun (WGS) entry which is preliminary data.</text>
</comment>
<feature type="chain" id="PRO_5045785933" evidence="1">
    <location>
        <begin position="20"/>
        <end position="148"/>
    </location>
</feature>
<evidence type="ECO:0000313" key="3">
    <source>
        <dbReference type="Proteomes" id="UP001501600"/>
    </source>
</evidence>
<sequence>MLKQLFGFFAVLLSSPLMAQILVEDAHVRAMPPGVPNTAGYLQITSSEGDDQLLAARCEGVENTEMHTLLHEDGLTKMRPVAAIELPQGVAVILAQGGLHLMMMGLEATPEVGAQLSCELRFAKAPVQTVVFEVRDLKPSEHSHHHHH</sequence>
<keyword evidence="3" id="KW-1185">Reference proteome</keyword>
<dbReference type="SUPFAM" id="SSF110087">
    <property type="entry name" value="DR1885-like metal-binding protein"/>
    <property type="match status" value="1"/>
</dbReference>
<dbReference type="PANTHER" id="PTHR36302">
    <property type="entry name" value="BLR7088 PROTEIN"/>
    <property type="match status" value="1"/>
</dbReference>
<evidence type="ECO:0000256" key="1">
    <source>
        <dbReference type="SAM" id="SignalP"/>
    </source>
</evidence>
<dbReference type="InterPro" id="IPR036182">
    <property type="entry name" value="PCuAC_sf"/>
</dbReference>
<keyword evidence="1" id="KW-0732">Signal</keyword>
<accession>A0ABP9S744</accession>
<protein>
    <submittedName>
        <fullName evidence="2">Copper chaperone PCu(A)C</fullName>
    </submittedName>
</protein>
<name>A0ABP9S744_9GAMM</name>
<dbReference type="Gene3D" id="2.60.40.1890">
    <property type="entry name" value="PCu(A)C copper chaperone"/>
    <property type="match status" value="1"/>
</dbReference>
<proteinExistence type="predicted"/>
<reference evidence="3" key="1">
    <citation type="journal article" date="2019" name="Int. J. Syst. Evol. Microbiol.">
        <title>The Global Catalogue of Microorganisms (GCM) 10K type strain sequencing project: providing services to taxonomists for standard genome sequencing and annotation.</title>
        <authorList>
            <consortium name="The Broad Institute Genomics Platform"/>
            <consortium name="The Broad Institute Genome Sequencing Center for Infectious Disease"/>
            <person name="Wu L."/>
            <person name="Ma J."/>
        </authorList>
    </citation>
    <scope>NUCLEOTIDE SEQUENCE [LARGE SCALE GENOMIC DNA]</scope>
    <source>
        <strain evidence="3">JCM 18720</strain>
    </source>
</reference>
<dbReference type="EMBL" id="BAABLF010000012">
    <property type="protein sequence ID" value="GAA5191736.1"/>
    <property type="molecule type" value="Genomic_DNA"/>
</dbReference>
<dbReference type="RefSeq" id="WP_345316845.1">
    <property type="nucleotide sequence ID" value="NZ_BAABLF010000012.1"/>
</dbReference>
<gene>
    <name evidence="2" type="ORF">GCM10025772_19280</name>
</gene>
<dbReference type="PANTHER" id="PTHR36302:SF1">
    <property type="entry name" value="COPPER CHAPERONE PCU(A)C"/>
    <property type="match status" value="1"/>
</dbReference>
<dbReference type="Pfam" id="PF04314">
    <property type="entry name" value="PCuAC"/>
    <property type="match status" value="1"/>
</dbReference>
<feature type="signal peptide" evidence="1">
    <location>
        <begin position="1"/>
        <end position="19"/>
    </location>
</feature>
<dbReference type="InterPro" id="IPR058248">
    <property type="entry name" value="Lxx211020-like"/>
</dbReference>
<evidence type="ECO:0000313" key="2">
    <source>
        <dbReference type="EMBL" id="GAA5191736.1"/>
    </source>
</evidence>